<evidence type="ECO:0000313" key="1">
    <source>
        <dbReference type="EMBL" id="RKM96452.1"/>
    </source>
</evidence>
<dbReference type="EMBL" id="JNAD02000004">
    <property type="protein sequence ID" value="RKM96452.1"/>
    <property type="molecule type" value="Genomic_DNA"/>
</dbReference>
<organism evidence="1 2">
    <name type="scientific">Streptomyces xinghaiensis</name>
    <dbReference type="NCBI Taxonomy" id="1038928"/>
    <lineage>
        <taxon>Bacteria</taxon>
        <taxon>Bacillati</taxon>
        <taxon>Actinomycetota</taxon>
        <taxon>Actinomycetes</taxon>
        <taxon>Kitasatosporales</taxon>
        <taxon>Streptomycetaceae</taxon>
        <taxon>Streptomyces</taxon>
    </lineage>
</organism>
<dbReference type="AlphaFoldDB" id="A0A3R7I3S4"/>
<dbReference type="Proteomes" id="UP000028058">
    <property type="component" value="Unassembled WGS sequence"/>
</dbReference>
<comment type="caution">
    <text evidence="1">The sequence shown here is derived from an EMBL/GenBank/DDBJ whole genome shotgun (WGS) entry which is preliminary data.</text>
</comment>
<sequence length="102" mass="11080">MPSFSQDGTTRILRYGDVEVKATPKENGILTAVTVHNDTDESANFDIVVSIGNDIDWVATSTFRVYGVPAHGSRSEAESVGGTHLGPIPQQPKIYIDRISTY</sequence>
<protein>
    <submittedName>
        <fullName evidence="1">Uncharacterized protein</fullName>
    </submittedName>
</protein>
<reference evidence="1 2" key="1">
    <citation type="journal article" date="2014" name="Genome Announc.">
        <title>Draft Genome Sequence of Streptomyces fradiae ATCC 19609, a Strain Highly Sensitive to Antibiotics.</title>
        <authorList>
            <person name="Bekker O.B."/>
            <person name="Klimina K.M."/>
            <person name="Vatlin A.A."/>
            <person name="Zakharevich N.V."/>
            <person name="Kasianov A.S."/>
            <person name="Danilenko V.N."/>
        </authorList>
    </citation>
    <scope>NUCLEOTIDE SEQUENCE [LARGE SCALE GENOMIC DNA]</scope>
    <source>
        <strain evidence="1 2">ATCC 19609</strain>
    </source>
</reference>
<evidence type="ECO:0000313" key="2">
    <source>
        <dbReference type="Proteomes" id="UP000028058"/>
    </source>
</evidence>
<proteinExistence type="predicted"/>
<gene>
    <name evidence="1" type="ORF">SFRA_010270</name>
</gene>
<accession>A0A3R7I3S4</accession>
<keyword evidence="2" id="KW-1185">Reference proteome</keyword>
<name>A0A3R7I3S4_9ACTN</name>